<name>A0A0E9QMT3_ANGAN</name>
<reference evidence="1" key="1">
    <citation type="submission" date="2014-11" db="EMBL/GenBank/DDBJ databases">
        <authorList>
            <person name="Amaro Gonzalez C."/>
        </authorList>
    </citation>
    <scope>NUCLEOTIDE SEQUENCE</scope>
</reference>
<proteinExistence type="predicted"/>
<dbReference type="AlphaFoldDB" id="A0A0E9QMT3"/>
<dbReference type="EMBL" id="GBXM01091224">
    <property type="protein sequence ID" value="JAH17353.1"/>
    <property type="molecule type" value="Transcribed_RNA"/>
</dbReference>
<protein>
    <submittedName>
        <fullName evidence="1">Uncharacterized protein</fullName>
    </submittedName>
</protein>
<organism evidence="1">
    <name type="scientific">Anguilla anguilla</name>
    <name type="common">European freshwater eel</name>
    <name type="synonym">Muraena anguilla</name>
    <dbReference type="NCBI Taxonomy" id="7936"/>
    <lineage>
        <taxon>Eukaryota</taxon>
        <taxon>Metazoa</taxon>
        <taxon>Chordata</taxon>
        <taxon>Craniata</taxon>
        <taxon>Vertebrata</taxon>
        <taxon>Euteleostomi</taxon>
        <taxon>Actinopterygii</taxon>
        <taxon>Neopterygii</taxon>
        <taxon>Teleostei</taxon>
        <taxon>Anguilliformes</taxon>
        <taxon>Anguillidae</taxon>
        <taxon>Anguilla</taxon>
    </lineage>
</organism>
<reference evidence="1" key="2">
    <citation type="journal article" date="2015" name="Fish Shellfish Immunol.">
        <title>Early steps in the European eel (Anguilla anguilla)-Vibrio vulnificus interaction in the gills: Role of the RtxA13 toxin.</title>
        <authorList>
            <person name="Callol A."/>
            <person name="Pajuelo D."/>
            <person name="Ebbesson L."/>
            <person name="Teles M."/>
            <person name="MacKenzie S."/>
            <person name="Amaro C."/>
        </authorList>
    </citation>
    <scope>NUCLEOTIDE SEQUENCE</scope>
</reference>
<sequence length="40" mass="4997">MFNLTQAHTDAFDKFPDICLWFKWKPRWRHTMKAWRDASL</sequence>
<evidence type="ECO:0000313" key="1">
    <source>
        <dbReference type="EMBL" id="JAH17353.1"/>
    </source>
</evidence>
<accession>A0A0E9QMT3</accession>